<keyword evidence="2" id="KW-0489">Methyltransferase</keyword>
<dbReference type="CDD" id="cd02440">
    <property type="entry name" value="AdoMet_MTases"/>
    <property type="match status" value="1"/>
</dbReference>
<proteinExistence type="predicted"/>
<dbReference type="InterPro" id="IPR050508">
    <property type="entry name" value="Methyltransf_Superfamily"/>
</dbReference>
<keyword evidence="3" id="KW-1185">Reference proteome</keyword>
<dbReference type="InterPro" id="IPR029063">
    <property type="entry name" value="SAM-dependent_MTases_sf"/>
</dbReference>
<evidence type="ECO:0000259" key="1">
    <source>
        <dbReference type="Pfam" id="PF08241"/>
    </source>
</evidence>
<dbReference type="InterPro" id="IPR013216">
    <property type="entry name" value="Methyltransf_11"/>
</dbReference>
<dbReference type="SUPFAM" id="SSF53335">
    <property type="entry name" value="S-adenosyl-L-methionine-dependent methyltransferases"/>
    <property type="match status" value="1"/>
</dbReference>
<comment type="caution">
    <text evidence="2">The sequence shown here is derived from an EMBL/GenBank/DDBJ whole genome shotgun (WGS) entry which is preliminary data.</text>
</comment>
<feature type="domain" description="Methyltransferase type 11" evidence="1">
    <location>
        <begin position="37"/>
        <end position="135"/>
    </location>
</feature>
<dbReference type="GO" id="GO:0032259">
    <property type="term" value="P:methylation"/>
    <property type="evidence" value="ECO:0007669"/>
    <property type="project" value="UniProtKB-KW"/>
</dbReference>
<dbReference type="PANTHER" id="PTHR42912">
    <property type="entry name" value="METHYLTRANSFERASE"/>
    <property type="match status" value="1"/>
</dbReference>
<accession>A0A7Z0QUD4</accession>
<name>A0A7Z0QUD4_9GAMM</name>
<dbReference type="AlphaFoldDB" id="A0A7Z0QUD4"/>
<dbReference type="Proteomes" id="UP000589896">
    <property type="component" value="Unassembled WGS sequence"/>
</dbReference>
<dbReference type="GO" id="GO:0008757">
    <property type="term" value="F:S-adenosylmethionine-dependent methyltransferase activity"/>
    <property type="evidence" value="ECO:0007669"/>
    <property type="project" value="InterPro"/>
</dbReference>
<organism evidence="2 3">
    <name type="scientific">Luteimonas deserti</name>
    <dbReference type="NCBI Taxonomy" id="2752306"/>
    <lineage>
        <taxon>Bacteria</taxon>
        <taxon>Pseudomonadati</taxon>
        <taxon>Pseudomonadota</taxon>
        <taxon>Gammaproteobacteria</taxon>
        <taxon>Lysobacterales</taxon>
        <taxon>Lysobacteraceae</taxon>
        <taxon>Luteimonas</taxon>
    </lineage>
</organism>
<dbReference type="Gene3D" id="3.40.50.150">
    <property type="entry name" value="Vaccinia Virus protein VP39"/>
    <property type="match status" value="1"/>
</dbReference>
<dbReference type="PANTHER" id="PTHR42912:SF86">
    <property type="entry name" value="BLL4992 PROTEIN"/>
    <property type="match status" value="1"/>
</dbReference>
<sequence>MGWQGAAWLEREEREREERGSLLLKELALRPGLDVADVGAGTGYHARRIAPRVAPAGRVYAVDVQPQMVAMLARLAAQPGLENIVPVQASASDPGLAPASVDLALMVDVYHELEYPHEVLGALVRALRPGGRLVFVEYRAEDDRVPIKPLHKMSEAQIRREAALHPLDWERTADTLPWQHVVIFRKR</sequence>
<evidence type="ECO:0000313" key="3">
    <source>
        <dbReference type="Proteomes" id="UP000589896"/>
    </source>
</evidence>
<evidence type="ECO:0000313" key="2">
    <source>
        <dbReference type="EMBL" id="NYZ63205.1"/>
    </source>
</evidence>
<dbReference type="EMBL" id="JACCJZ010000017">
    <property type="protein sequence ID" value="NYZ63205.1"/>
    <property type="molecule type" value="Genomic_DNA"/>
</dbReference>
<reference evidence="2 3" key="1">
    <citation type="submission" date="2020-07" db="EMBL/GenBank/DDBJ databases">
        <title>isolation of Luteimonas sp. SJ-16.</title>
        <authorList>
            <person name="Huang X.-X."/>
            <person name="Xu L."/>
            <person name="Sun J.-Q."/>
        </authorList>
    </citation>
    <scope>NUCLEOTIDE SEQUENCE [LARGE SCALE GENOMIC DNA]</scope>
    <source>
        <strain evidence="2 3">SJ-16</strain>
    </source>
</reference>
<keyword evidence="2" id="KW-0808">Transferase</keyword>
<protein>
    <submittedName>
        <fullName evidence="2">Class I SAM-dependent methyltransferase</fullName>
    </submittedName>
</protein>
<dbReference type="Pfam" id="PF08241">
    <property type="entry name" value="Methyltransf_11"/>
    <property type="match status" value="1"/>
</dbReference>
<gene>
    <name evidence="2" type="ORF">H0E82_10575</name>
</gene>